<evidence type="ECO:0000259" key="3">
    <source>
        <dbReference type="PROSITE" id="PS50222"/>
    </source>
</evidence>
<feature type="compositionally biased region" description="Basic and acidic residues" evidence="1">
    <location>
        <begin position="95"/>
        <end position="114"/>
    </location>
</feature>
<organism evidence="4 5">
    <name type="scientific">Pseudoxanthomonas gei</name>
    <dbReference type="NCBI Taxonomy" id="1383030"/>
    <lineage>
        <taxon>Bacteria</taxon>
        <taxon>Pseudomonadati</taxon>
        <taxon>Pseudomonadota</taxon>
        <taxon>Gammaproteobacteria</taxon>
        <taxon>Lysobacterales</taxon>
        <taxon>Lysobacteraceae</taxon>
        <taxon>Pseudoxanthomonas</taxon>
    </lineage>
</organism>
<dbReference type="InterPro" id="IPR002048">
    <property type="entry name" value="EF_hand_dom"/>
</dbReference>
<evidence type="ECO:0000313" key="5">
    <source>
        <dbReference type="Proteomes" id="UP001429354"/>
    </source>
</evidence>
<comment type="caution">
    <text evidence="4">The sequence shown here is derived from an EMBL/GenBank/DDBJ whole genome shotgun (WGS) entry which is preliminary data.</text>
</comment>
<feature type="compositionally biased region" description="Basic and acidic residues" evidence="1">
    <location>
        <begin position="124"/>
        <end position="184"/>
    </location>
</feature>
<dbReference type="InterPro" id="IPR011992">
    <property type="entry name" value="EF-hand-dom_pair"/>
</dbReference>
<feature type="region of interest" description="Disordered" evidence="1">
    <location>
        <begin position="73"/>
        <end position="196"/>
    </location>
</feature>
<dbReference type="PANTHER" id="PTHR10827">
    <property type="entry name" value="RETICULOCALBIN"/>
    <property type="match status" value="1"/>
</dbReference>
<feature type="chain" id="PRO_5046167588" evidence="2">
    <location>
        <begin position="23"/>
        <end position="196"/>
    </location>
</feature>
<sequence>MSRKTLLTLAVLTALSSATAFAATQPDTTAAAKPQRASLDLNGDGAIDKSEAAKSPRLAAKFAELDADKDGKLTRQEMWRHGDRKHGGRNGPRGEGGRDFMAKLDTNKDSRISRAEAAAGEGKLATRFEQMDANKDGFIDRADHEARAKQRTDEWFARADTDKDGKLSRAEVDASRSQRGDHGGPRHGKAQAAPTK</sequence>
<dbReference type="Pfam" id="PF13202">
    <property type="entry name" value="EF-hand_5"/>
    <property type="match status" value="1"/>
</dbReference>
<evidence type="ECO:0000256" key="1">
    <source>
        <dbReference type="SAM" id="MobiDB-lite"/>
    </source>
</evidence>
<protein>
    <submittedName>
        <fullName evidence="4">EF-hand domain-containing protein</fullName>
    </submittedName>
</protein>
<dbReference type="PROSITE" id="PS50222">
    <property type="entry name" value="EF_HAND_2"/>
    <property type="match status" value="2"/>
</dbReference>
<evidence type="ECO:0000256" key="2">
    <source>
        <dbReference type="SAM" id="SignalP"/>
    </source>
</evidence>
<keyword evidence="5" id="KW-1185">Reference proteome</keyword>
<accession>A0ABX0AEG7</accession>
<reference evidence="4 5" key="1">
    <citation type="submission" date="2018-07" db="EMBL/GenBank/DDBJ databases">
        <title>Whole genome Sequencing of Pseudoxanthomonas gei KCTC 32298 (T).</title>
        <authorList>
            <person name="Kumar S."/>
            <person name="Bansal K."/>
            <person name="Kaur A."/>
            <person name="Patil P."/>
            <person name="Sharma S."/>
            <person name="Patil P.B."/>
        </authorList>
    </citation>
    <scope>NUCLEOTIDE SEQUENCE [LARGE SCALE GENOMIC DNA]</scope>
    <source>
        <strain evidence="4 5">KCTC 32298</strain>
    </source>
</reference>
<dbReference type="PROSITE" id="PS00018">
    <property type="entry name" value="EF_HAND_1"/>
    <property type="match status" value="2"/>
</dbReference>
<keyword evidence="2" id="KW-0732">Signal</keyword>
<dbReference type="SUPFAM" id="SSF47473">
    <property type="entry name" value="EF-hand"/>
    <property type="match status" value="1"/>
</dbReference>
<dbReference type="InterPro" id="IPR018247">
    <property type="entry name" value="EF_Hand_1_Ca_BS"/>
</dbReference>
<name>A0ABX0AEG7_9GAMM</name>
<proteinExistence type="predicted"/>
<gene>
    <name evidence="4" type="ORF">DT603_14215</name>
</gene>
<dbReference type="Pfam" id="PF13499">
    <property type="entry name" value="EF-hand_7"/>
    <property type="match status" value="2"/>
</dbReference>
<dbReference type="RefSeq" id="WP_162350651.1">
    <property type="nucleotide sequence ID" value="NZ_QOVG01000010.1"/>
</dbReference>
<dbReference type="EMBL" id="QOVG01000010">
    <property type="protein sequence ID" value="NDK39994.1"/>
    <property type="molecule type" value="Genomic_DNA"/>
</dbReference>
<feature type="region of interest" description="Disordered" evidence="1">
    <location>
        <begin position="24"/>
        <end position="54"/>
    </location>
</feature>
<feature type="signal peptide" evidence="2">
    <location>
        <begin position="1"/>
        <end position="22"/>
    </location>
</feature>
<dbReference type="Gene3D" id="1.10.238.10">
    <property type="entry name" value="EF-hand"/>
    <property type="match status" value="2"/>
</dbReference>
<dbReference type="PANTHER" id="PTHR10827:SF102">
    <property type="entry name" value="EF-HAND DOMAIN-CONTAINING PROTEIN"/>
    <property type="match status" value="1"/>
</dbReference>
<dbReference type="Proteomes" id="UP001429354">
    <property type="component" value="Unassembled WGS sequence"/>
</dbReference>
<feature type="domain" description="EF-hand" evidence="3">
    <location>
        <begin position="147"/>
        <end position="182"/>
    </location>
</feature>
<evidence type="ECO:0000313" key="4">
    <source>
        <dbReference type="EMBL" id="NDK39994.1"/>
    </source>
</evidence>
<feature type="domain" description="EF-hand" evidence="3">
    <location>
        <begin position="53"/>
        <end position="88"/>
    </location>
</feature>